<dbReference type="EMBL" id="FOUP01000027">
    <property type="protein sequence ID" value="SFO84264.1"/>
    <property type="molecule type" value="Genomic_DNA"/>
</dbReference>
<evidence type="ECO:0000313" key="2">
    <source>
        <dbReference type="EMBL" id="SFO84264.1"/>
    </source>
</evidence>
<sequence>MPHSSANPLQLPPPGGPHPVGTRSWHLVDADRPDPWDTGRCRELMVQLWYPAGSAGDRARYLPVPVARLVMDSWAEDGVAAVRSVLVASSKRTWPVTPTRRPDRPSAA</sequence>
<organism evidence="2 3">
    <name type="scientific">Saccharopolyspora antimicrobica</name>
    <dbReference type="NCBI Taxonomy" id="455193"/>
    <lineage>
        <taxon>Bacteria</taxon>
        <taxon>Bacillati</taxon>
        <taxon>Actinomycetota</taxon>
        <taxon>Actinomycetes</taxon>
        <taxon>Pseudonocardiales</taxon>
        <taxon>Pseudonocardiaceae</taxon>
        <taxon>Saccharopolyspora</taxon>
    </lineage>
</organism>
<evidence type="ECO:0000256" key="1">
    <source>
        <dbReference type="SAM" id="MobiDB-lite"/>
    </source>
</evidence>
<dbReference type="OrthoDB" id="569821at2"/>
<dbReference type="RefSeq" id="WP_093159912.1">
    <property type="nucleotide sequence ID" value="NZ_FOUP01000027.1"/>
</dbReference>
<dbReference type="STRING" id="455193.SAMN05421805_1275"/>
<dbReference type="Gene3D" id="3.40.50.1820">
    <property type="entry name" value="alpha/beta hydrolase"/>
    <property type="match status" value="1"/>
</dbReference>
<proteinExistence type="predicted"/>
<protein>
    <submittedName>
        <fullName evidence="2">Uncharacterized protein</fullName>
    </submittedName>
</protein>
<accession>A0A1I5KGU7</accession>
<gene>
    <name evidence="2" type="ORF">SAMN05421805_1275</name>
</gene>
<dbReference type="AlphaFoldDB" id="A0A1I5KGU7"/>
<dbReference type="Proteomes" id="UP000199398">
    <property type="component" value="Unassembled WGS sequence"/>
</dbReference>
<feature type="region of interest" description="Disordered" evidence="1">
    <location>
        <begin position="1"/>
        <end position="26"/>
    </location>
</feature>
<reference evidence="2 3" key="1">
    <citation type="submission" date="2016-10" db="EMBL/GenBank/DDBJ databases">
        <authorList>
            <person name="de Groot N.N."/>
        </authorList>
    </citation>
    <scope>NUCLEOTIDE SEQUENCE [LARGE SCALE GENOMIC DNA]</scope>
    <source>
        <strain evidence="2 3">CPCC 201259</strain>
    </source>
</reference>
<name>A0A1I5KGU7_9PSEU</name>
<evidence type="ECO:0000313" key="3">
    <source>
        <dbReference type="Proteomes" id="UP000199398"/>
    </source>
</evidence>
<dbReference type="InterPro" id="IPR029058">
    <property type="entry name" value="AB_hydrolase_fold"/>
</dbReference>